<comment type="caution">
    <text evidence="14">The sequence shown here is derived from an EMBL/GenBank/DDBJ whole genome shotgun (WGS) entry which is preliminary data.</text>
</comment>
<comment type="subcellular location">
    <subcellularLocation>
        <location evidence="1 10">Nucleus</location>
    </subcellularLocation>
</comment>
<name>A0A8J2Q9T5_9NEOP</name>
<feature type="region of interest" description="Disordered" evidence="11">
    <location>
        <begin position="472"/>
        <end position="493"/>
    </location>
</feature>
<evidence type="ECO:0000313" key="15">
    <source>
        <dbReference type="Proteomes" id="UP000789524"/>
    </source>
</evidence>
<dbReference type="SMART" id="SM00430">
    <property type="entry name" value="HOLI"/>
    <property type="match status" value="1"/>
</dbReference>
<proteinExistence type="inferred from homology"/>
<keyword evidence="2 10" id="KW-0479">Metal-binding</keyword>
<dbReference type="Gene3D" id="1.10.565.10">
    <property type="entry name" value="Retinoid X Receptor"/>
    <property type="match status" value="1"/>
</dbReference>
<evidence type="ECO:0000256" key="2">
    <source>
        <dbReference type="ARBA" id="ARBA00022723"/>
    </source>
</evidence>
<evidence type="ECO:0000256" key="3">
    <source>
        <dbReference type="ARBA" id="ARBA00022771"/>
    </source>
</evidence>
<dbReference type="GO" id="GO:0003700">
    <property type="term" value="F:DNA-binding transcription factor activity"/>
    <property type="evidence" value="ECO:0007669"/>
    <property type="project" value="InterPro"/>
</dbReference>
<dbReference type="PANTHER" id="PTHR45805">
    <property type="entry name" value="NUCLEAR HORMONE RECEPTOR HR3-RELATED"/>
    <property type="match status" value="1"/>
</dbReference>
<dbReference type="PANTHER" id="PTHR45805:SF10">
    <property type="entry name" value="ECDYSONE-INDUCED PROTEIN 78C"/>
    <property type="match status" value="1"/>
</dbReference>
<dbReference type="Proteomes" id="UP000789524">
    <property type="component" value="Unassembled WGS sequence"/>
</dbReference>
<dbReference type="FunFam" id="3.30.50.10:FF:000044">
    <property type="entry name" value="retinoic acid receptor beta isoform X4"/>
    <property type="match status" value="1"/>
</dbReference>
<keyword evidence="3 10" id="KW-0863">Zinc-finger</keyword>
<evidence type="ECO:0000313" key="14">
    <source>
        <dbReference type="EMBL" id="CAG9558075.1"/>
    </source>
</evidence>
<feature type="region of interest" description="Disordered" evidence="11">
    <location>
        <begin position="172"/>
        <end position="203"/>
    </location>
</feature>
<evidence type="ECO:0000259" key="13">
    <source>
        <dbReference type="PROSITE" id="PS51843"/>
    </source>
</evidence>
<keyword evidence="8 10" id="KW-0675">Receptor</keyword>
<dbReference type="PROSITE" id="PS51843">
    <property type="entry name" value="NR_LBD"/>
    <property type="match status" value="1"/>
</dbReference>
<dbReference type="CDD" id="cd07165">
    <property type="entry name" value="NR_DBD_DmE78_like"/>
    <property type="match status" value="1"/>
</dbReference>
<sequence length="493" mass="54710">MPLYRAARAHHESSSSVIKALMLSASRDVVEGGRVDTWYAWNMDVWGGIPASCVHATTLNIENSEFALTFIEKETTAQQKQEADSAGAGGKAAAPCKVCGDKASGYHYGVTSCEGCKGFFRRSIQKQIEYRCLRDGKCLVIRLNRNRCQFCRFKKCLAVGMSRDSVRYGRVPKRPREVVSSESMPDLTKNLGVGTPTPTSSVEEMDTDSLQLELARDLAKVVITAHRNNDAYSEDYVRSMHLKAIIVKTEDNDHDGNGGEEAACSGAVRANKLTALWYNVAVRMTPTVQQVVEFAKRVPGFNVLPQDDQLILIKLGFFEVWLSRMGRISSEATIVFDDGNSIDQTQLELMYDIPFAKSMLAYTARINKMCITEDEMALFSATLLLSPHRNGLSDKDKITALHMSLMEAFQYVVTESGISDVPARMEAFAVATREARVLGLQHNDQLTWCRLNWQRLVLPALFSEIFDIPKGEEEDPEAGALPSPPSCSMPQHG</sequence>
<dbReference type="SUPFAM" id="SSF57716">
    <property type="entry name" value="Glucocorticoid receptor-like (DNA-binding domain)"/>
    <property type="match status" value="1"/>
</dbReference>
<dbReference type="PRINTS" id="PR00398">
    <property type="entry name" value="STRDHORMONER"/>
</dbReference>
<dbReference type="PRINTS" id="PR00047">
    <property type="entry name" value="STROIDFINGER"/>
</dbReference>
<dbReference type="SMART" id="SM00399">
    <property type="entry name" value="ZnF_C4"/>
    <property type="match status" value="1"/>
</dbReference>
<evidence type="ECO:0000256" key="4">
    <source>
        <dbReference type="ARBA" id="ARBA00022833"/>
    </source>
</evidence>
<evidence type="ECO:0000256" key="5">
    <source>
        <dbReference type="ARBA" id="ARBA00023015"/>
    </source>
</evidence>
<evidence type="ECO:0000256" key="10">
    <source>
        <dbReference type="RuleBase" id="RU004334"/>
    </source>
</evidence>
<dbReference type="GO" id="GO:0005634">
    <property type="term" value="C:nucleus"/>
    <property type="evidence" value="ECO:0007669"/>
    <property type="project" value="UniProtKB-SubCell"/>
</dbReference>
<gene>
    <name evidence="14" type="ORF">DCHRY22_LOCUS305</name>
</gene>
<dbReference type="OrthoDB" id="5771769at2759"/>
<dbReference type="InterPro" id="IPR001723">
    <property type="entry name" value="Nuclear_hrmn_rcpt"/>
</dbReference>
<keyword evidence="4 10" id="KW-0862">Zinc</keyword>
<dbReference type="PROSITE" id="PS00031">
    <property type="entry name" value="NUCLEAR_REC_DBD_1"/>
    <property type="match status" value="1"/>
</dbReference>
<dbReference type="PROSITE" id="PS51030">
    <property type="entry name" value="NUCLEAR_REC_DBD_2"/>
    <property type="match status" value="1"/>
</dbReference>
<dbReference type="EMBL" id="CAKASE010000043">
    <property type="protein sequence ID" value="CAG9558075.1"/>
    <property type="molecule type" value="Genomic_DNA"/>
</dbReference>
<feature type="domain" description="Nuclear receptor" evidence="12">
    <location>
        <begin position="93"/>
        <end position="168"/>
    </location>
</feature>
<dbReference type="SUPFAM" id="SSF48508">
    <property type="entry name" value="Nuclear receptor ligand-binding domain"/>
    <property type="match status" value="1"/>
</dbReference>
<accession>A0A8J2Q9T5</accession>
<protein>
    <submittedName>
        <fullName evidence="14">(African queen) hypothetical protein</fullName>
    </submittedName>
</protein>
<dbReference type="Pfam" id="PF00105">
    <property type="entry name" value="zf-C4"/>
    <property type="match status" value="1"/>
</dbReference>
<dbReference type="Pfam" id="PF00104">
    <property type="entry name" value="Hormone_recep"/>
    <property type="match status" value="1"/>
</dbReference>
<dbReference type="InterPro" id="IPR035500">
    <property type="entry name" value="NHR-like_dom_sf"/>
</dbReference>
<dbReference type="AlphaFoldDB" id="A0A8J2Q9T5"/>
<keyword evidence="15" id="KW-1185">Reference proteome</keyword>
<evidence type="ECO:0000256" key="11">
    <source>
        <dbReference type="SAM" id="MobiDB-lite"/>
    </source>
</evidence>
<dbReference type="Gene3D" id="3.30.50.10">
    <property type="entry name" value="Erythroid Transcription Factor GATA-1, subunit A"/>
    <property type="match status" value="1"/>
</dbReference>
<evidence type="ECO:0000259" key="12">
    <source>
        <dbReference type="PROSITE" id="PS51030"/>
    </source>
</evidence>
<dbReference type="GO" id="GO:0043565">
    <property type="term" value="F:sequence-specific DNA binding"/>
    <property type="evidence" value="ECO:0007669"/>
    <property type="project" value="InterPro"/>
</dbReference>
<organism evidence="14 15">
    <name type="scientific">Danaus chrysippus</name>
    <name type="common">African queen</name>
    <dbReference type="NCBI Taxonomy" id="151541"/>
    <lineage>
        <taxon>Eukaryota</taxon>
        <taxon>Metazoa</taxon>
        <taxon>Ecdysozoa</taxon>
        <taxon>Arthropoda</taxon>
        <taxon>Hexapoda</taxon>
        <taxon>Insecta</taxon>
        <taxon>Pterygota</taxon>
        <taxon>Neoptera</taxon>
        <taxon>Endopterygota</taxon>
        <taxon>Lepidoptera</taxon>
        <taxon>Glossata</taxon>
        <taxon>Ditrysia</taxon>
        <taxon>Papilionoidea</taxon>
        <taxon>Nymphalidae</taxon>
        <taxon>Danainae</taxon>
        <taxon>Danaini</taxon>
        <taxon>Danaina</taxon>
        <taxon>Danaus</taxon>
        <taxon>Anosia</taxon>
    </lineage>
</organism>
<evidence type="ECO:0000256" key="1">
    <source>
        <dbReference type="ARBA" id="ARBA00004123"/>
    </source>
</evidence>
<evidence type="ECO:0000256" key="6">
    <source>
        <dbReference type="ARBA" id="ARBA00023125"/>
    </source>
</evidence>
<keyword evidence="7 10" id="KW-0804">Transcription</keyword>
<dbReference type="InterPro" id="IPR000536">
    <property type="entry name" value="Nucl_hrmn_rcpt_lig-bd"/>
</dbReference>
<dbReference type="GO" id="GO:0008270">
    <property type="term" value="F:zinc ion binding"/>
    <property type="evidence" value="ECO:0007669"/>
    <property type="project" value="UniProtKB-KW"/>
</dbReference>
<feature type="domain" description="NR LBD" evidence="13">
    <location>
        <begin position="248"/>
        <end position="468"/>
    </location>
</feature>
<keyword evidence="9 10" id="KW-0539">Nucleus</keyword>
<reference evidence="14" key="1">
    <citation type="submission" date="2021-09" db="EMBL/GenBank/DDBJ databases">
        <authorList>
            <person name="Martin H S."/>
        </authorList>
    </citation>
    <scope>NUCLEOTIDE SEQUENCE</scope>
</reference>
<comment type="similarity">
    <text evidence="10">Belongs to the nuclear hormone receptor family.</text>
</comment>
<keyword evidence="5 10" id="KW-0805">Transcription regulation</keyword>
<evidence type="ECO:0000256" key="7">
    <source>
        <dbReference type="ARBA" id="ARBA00023163"/>
    </source>
</evidence>
<evidence type="ECO:0000256" key="8">
    <source>
        <dbReference type="ARBA" id="ARBA00023170"/>
    </source>
</evidence>
<dbReference type="InterPro" id="IPR013088">
    <property type="entry name" value="Znf_NHR/GATA"/>
</dbReference>
<dbReference type="InterPro" id="IPR001628">
    <property type="entry name" value="Znf_hrmn_rcpt"/>
</dbReference>
<evidence type="ECO:0000256" key="9">
    <source>
        <dbReference type="ARBA" id="ARBA00023242"/>
    </source>
</evidence>
<keyword evidence="6 10" id="KW-0238">DNA-binding</keyword>